<dbReference type="EMBL" id="CYGX02000045">
    <property type="protein sequence ID" value="SIT43742.1"/>
    <property type="molecule type" value="Genomic_DNA"/>
</dbReference>
<dbReference type="Proteomes" id="UP000187012">
    <property type="component" value="Unassembled WGS sequence"/>
</dbReference>
<evidence type="ECO:0000313" key="2">
    <source>
        <dbReference type="Proteomes" id="UP000187012"/>
    </source>
</evidence>
<proteinExistence type="predicted"/>
<keyword evidence="2" id="KW-1185">Reference proteome</keyword>
<sequence length="84" mass="9251">MKISSAVLLCVMGAQQSLKQSPALVWWGLLWPLWRLWAVFQDCQTTSPALTPFVIGFAAEHLVPPQLLSIGRDAPHALVTRVAD</sequence>
<organism evidence="1 2">
    <name type="scientific">Paraburkholderia ribeironis</name>
    <dbReference type="NCBI Taxonomy" id="1247936"/>
    <lineage>
        <taxon>Bacteria</taxon>
        <taxon>Pseudomonadati</taxon>
        <taxon>Pseudomonadota</taxon>
        <taxon>Betaproteobacteria</taxon>
        <taxon>Burkholderiales</taxon>
        <taxon>Burkholderiaceae</taxon>
        <taxon>Paraburkholderia</taxon>
    </lineage>
</organism>
<protein>
    <submittedName>
        <fullName evidence="1">Uncharacterized protein</fullName>
    </submittedName>
</protein>
<accession>A0A1N7S8S6</accession>
<dbReference type="AlphaFoldDB" id="A0A1N7S8S6"/>
<reference evidence="1 2" key="1">
    <citation type="submission" date="2016-12" db="EMBL/GenBank/DDBJ databases">
        <authorList>
            <person name="Song W.-J."/>
            <person name="Kurnit D.M."/>
        </authorList>
    </citation>
    <scope>NUCLEOTIDE SEQUENCE [LARGE SCALE GENOMIC DNA]</scope>
    <source>
        <strain evidence="1 2">STM7296</strain>
    </source>
</reference>
<dbReference type="STRING" id="1247936.BN2475_450031"/>
<gene>
    <name evidence="1" type="ORF">BN2475_450031</name>
</gene>
<name>A0A1N7S8S6_9BURK</name>
<evidence type="ECO:0000313" key="1">
    <source>
        <dbReference type="EMBL" id="SIT43742.1"/>
    </source>
</evidence>